<proteinExistence type="predicted"/>
<sequence length="517" mass="57516">MIKRIELKNFMSHEHTVIEPAAGLTVLIGANNVGKSAVIAALQILCYNDNSTYVMRHGTKDCSITVETDDGHLVEWRRKKSPSYTIDGQKFDRLARSGTPDELHQVLKLPKVKGSGADEFDVHFGSQKSPIFLLDESGATAARFFASSSDAIRLVAMQQRHKEKLRDAKKERVRLDLESKRLNAELAALDPAVEIERRVEKLEDDFSALRELEQTVAELTQLESTLEKQLHKFAAFNAEVKALSLLQSPPVITPTEPLGKVVQKVVDLEFDVTRSSEQLKALKPLAAPPELSDVLSLEKRILDIEKQSLELQASQKVQGILDGLVSPPALPSTDELQSLMDQIVESSQRVAYESDCLSSLSKLQSVPTIGETESLKGLVEELSKDELRVSQYQEHSFILKELKPLELEDVKLLAKTVGELEAASLTSERYEAQLSLLSSFESPSIVDESGHIEEVSLQLEEDLKEVHYWEEEVSKFQRELEIVTAGLQQAATDQDCPVCGGKLNVDRLLEQAERGSL</sequence>
<dbReference type="InterPro" id="IPR038729">
    <property type="entry name" value="Rad50/SbcC_AAA"/>
</dbReference>
<dbReference type="Gene3D" id="3.40.50.300">
    <property type="entry name" value="P-loop containing nucleotide triphosphate hydrolases"/>
    <property type="match status" value="1"/>
</dbReference>
<reference evidence="3 4" key="1">
    <citation type="submission" date="2019-02" db="EMBL/GenBank/DDBJ databases">
        <title>Deep-cultivation of Planctomycetes and their phenomic and genomic characterization uncovers novel biology.</title>
        <authorList>
            <person name="Wiegand S."/>
            <person name="Jogler M."/>
            <person name="Boedeker C."/>
            <person name="Pinto D."/>
            <person name="Vollmers J."/>
            <person name="Rivas-Marin E."/>
            <person name="Kohn T."/>
            <person name="Peeters S.H."/>
            <person name="Heuer A."/>
            <person name="Rast P."/>
            <person name="Oberbeckmann S."/>
            <person name="Bunk B."/>
            <person name="Jeske O."/>
            <person name="Meyerdierks A."/>
            <person name="Storesund J.E."/>
            <person name="Kallscheuer N."/>
            <person name="Luecker S."/>
            <person name="Lage O.M."/>
            <person name="Pohl T."/>
            <person name="Merkel B.J."/>
            <person name="Hornburger P."/>
            <person name="Mueller R.-W."/>
            <person name="Bruemmer F."/>
            <person name="Labrenz M."/>
            <person name="Spormann A.M."/>
            <person name="Op den Camp H."/>
            <person name="Overmann J."/>
            <person name="Amann R."/>
            <person name="Jetten M.S.M."/>
            <person name="Mascher T."/>
            <person name="Medema M.H."/>
            <person name="Devos D.P."/>
            <person name="Kaster A.-K."/>
            <person name="Ovreas L."/>
            <person name="Rohde M."/>
            <person name="Galperin M.Y."/>
            <person name="Jogler C."/>
        </authorList>
    </citation>
    <scope>NUCLEOTIDE SEQUENCE [LARGE SCALE GENOMIC DNA]</scope>
    <source>
        <strain evidence="3 4">Mal48</strain>
    </source>
</reference>
<dbReference type="Pfam" id="PF13476">
    <property type="entry name" value="AAA_23"/>
    <property type="match status" value="1"/>
</dbReference>
<organism evidence="3 4">
    <name type="scientific">Thalassoglobus polymorphus</name>
    <dbReference type="NCBI Taxonomy" id="2527994"/>
    <lineage>
        <taxon>Bacteria</taxon>
        <taxon>Pseudomonadati</taxon>
        <taxon>Planctomycetota</taxon>
        <taxon>Planctomycetia</taxon>
        <taxon>Planctomycetales</taxon>
        <taxon>Planctomycetaceae</taxon>
        <taxon>Thalassoglobus</taxon>
    </lineage>
</organism>
<feature type="domain" description="Rad50/SbcC-type AAA" evidence="2">
    <location>
        <begin position="4"/>
        <end position="227"/>
    </location>
</feature>
<dbReference type="Proteomes" id="UP000315724">
    <property type="component" value="Chromosome"/>
</dbReference>
<evidence type="ECO:0000259" key="2">
    <source>
        <dbReference type="Pfam" id="PF13476"/>
    </source>
</evidence>
<dbReference type="RefSeq" id="WP_261341974.1">
    <property type="nucleotide sequence ID" value="NZ_CP036267.1"/>
</dbReference>
<protein>
    <submittedName>
        <fullName evidence="3">Chromosome segregation protein</fullName>
    </submittedName>
</protein>
<dbReference type="PANTHER" id="PTHR32114:SF2">
    <property type="entry name" value="ABC TRANSPORTER ABCH.3"/>
    <property type="match status" value="1"/>
</dbReference>
<dbReference type="GO" id="GO:0006302">
    <property type="term" value="P:double-strand break repair"/>
    <property type="evidence" value="ECO:0007669"/>
    <property type="project" value="InterPro"/>
</dbReference>
<dbReference type="GO" id="GO:0016887">
    <property type="term" value="F:ATP hydrolysis activity"/>
    <property type="evidence" value="ECO:0007669"/>
    <property type="project" value="InterPro"/>
</dbReference>
<evidence type="ECO:0000256" key="1">
    <source>
        <dbReference type="SAM" id="Coils"/>
    </source>
</evidence>
<dbReference type="PANTHER" id="PTHR32114">
    <property type="entry name" value="ABC TRANSPORTER ABCH.3"/>
    <property type="match status" value="1"/>
</dbReference>
<name>A0A517QJ98_9PLAN</name>
<keyword evidence="1" id="KW-0175">Coiled coil</keyword>
<dbReference type="SUPFAM" id="SSF52540">
    <property type="entry name" value="P-loop containing nucleoside triphosphate hydrolases"/>
    <property type="match status" value="1"/>
</dbReference>
<keyword evidence="4" id="KW-1185">Reference proteome</keyword>
<dbReference type="KEGG" id="tpol:Mal48_09090"/>
<feature type="coiled-coil region" evidence="1">
    <location>
        <begin position="158"/>
        <end position="232"/>
    </location>
</feature>
<dbReference type="AlphaFoldDB" id="A0A517QJ98"/>
<evidence type="ECO:0000313" key="4">
    <source>
        <dbReference type="Proteomes" id="UP000315724"/>
    </source>
</evidence>
<evidence type="ECO:0000313" key="3">
    <source>
        <dbReference type="EMBL" id="QDT31674.1"/>
    </source>
</evidence>
<gene>
    <name evidence="3" type="ORF">Mal48_09090</name>
</gene>
<accession>A0A517QJ98</accession>
<dbReference type="InterPro" id="IPR027417">
    <property type="entry name" value="P-loop_NTPase"/>
</dbReference>
<dbReference type="EMBL" id="CP036267">
    <property type="protein sequence ID" value="QDT31674.1"/>
    <property type="molecule type" value="Genomic_DNA"/>
</dbReference>